<organism evidence="1 2">
    <name type="scientific">Streptomyces mashuensis</name>
    <dbReference type="NCBI Taxonomy" id="33904"/>
    <lineage>
        <taxon>Bacteria</taxon>
        <taxon>Bacillati</taxon>
        <taxon>Actinomycetota</taxon>
        <taxon>Actinomycetes</taxon>
        <taxon>Kitasatosporales</taxon>
        <taxon>Streptomycetaceae</taxon>
        <taxon>Streptomyces</taxon>
    </lineage>
</organism>
<evidence type="ECO:0000313" key="2">
    <source>
        <dbReference type="Proteomes" id="UP000638313"/>
    </source>
</evidence>
<comment type="caution">
    <text evidence="1">The sequence shown here is derived from an EMBL/GenBank/DDBJ whole genome shotgun (WGS) entry which is preliminary data.</text>
</comment>
<reference evidence="1" key="2">
    <citation type="submission" date="2020-09" db="EMBL/GenBank/DDBJ databases">
        <authorList>
            <person name="Sun Q."/>
            <person name="Ohkuma M."/>
        </authorList>
    </citation>
    <scope>NUCLEOTIDE SEQUENCE</scope>
    <source>
        <strain evidence="1">JCM 4059</strain>
    </source>
</reference>
<sequence>MEGADDVFPLDPASAAEVGAEVGAVGAGRQRGPVAGAVEHDVLANETPSQHLLWESSLL</sequence>
<dbReference type="EMBL" id="BNBD01000021">
    <property type="protein sequence ID" value="GHF71467.1"/>
    <property type="molecule type" value="Genomic_DNA"/>
</dbReference>
<accession>A0A919EG80</accession>
<dbReference type="AlphaFoldDB" id="A0A919EG80"/>
<proteinExistence type="predicted"/>
<protein>
    <submittedName>
        <fullName evidence="1">Uncharacterized protein</fullName>
    </submittedName>
</protein>
<keyword evidence="2" id="KW-1185">Reference proteome</keyword>
<dbReference type="Proteomes" id="UP000638313">
    <property type="component" value="Unassembled WGS sequence"/>
</dbReference>
<gene>
    <name evidence="1" type="ORF">GCM10010218_60820</name>
</gene>
<reference evidence="1" key="1">
    <citation type="journal article" date="2014" name="Int. J. Syst. Evol. Microbiol.">
        <title>Complete genome sequence of Corynebacterium casei LMG S-19264T (=DSM 44701T), isolated from a smear-ripened cheese.</title>
        <authorList>
            <consortium name="US DOE Joint Genome Institute (JGI-PGF)"/>
            <person name="Walter F."/>
            <person name="Albersmeier A."/>
            <person name="Kalinowski J."/>
            <person name="Ruckert C."/>
        </authorList>
    </citation>
    <scope>NUCLEOTIDE SEQUENCE</scope>
    <source>
        <strain evidence="1">JCM 4059</strain>
    </source>
</reference>
<evidence type="ECO:0000313" key="1">
    <source>
        <dbReference type="EMBL" id="GHF71467.1"/>
    </source>
</evidence>
<name>A0A919EG80_9ACTN</name>